<accession>A0A5B7GRN7</accession>
<dbReference type="EMBL" id="VSRR010017359">
    <property type="protein sequence ID" value="MPC60286.1"/>
    <property type="molecule type" value="Genomic_DNA"/>
</dbReference>
<proteinExistence type="predicted"/>
<keyword evidence="2" id="KW-1185">Reference proteome</keyword>
<gene>
    <name evidence="1" type="ORF">E2C01_054325</name>
</gene>
<organism evidence="1 2">
    <name type="scientific">Portunus trituberculatus</name>
    <name type="common">Swimming crab</name>
    <name type="synonym">Neptunus trituberculatus</name>
    <dbReference type="NCBI Taxonomy" id="210409"/>
    <lineage>
        <taxon>Eukaryota</taxon>
        <taxon>Metazoa</taxon>
        <taxon>Ecdysozoa</taxon>
        <taxon>Arthropoda</taxon>
        <taxon>Crustacea</taxon>
        <taxon>Multicrustacea</taxon>
        <taxon>Malacostraca</taxon>
        <taxon>Eumalacostraca</taxon>
        <taxon>Eucarida</taxon>
        <taxon>Decapoda</taxon>
        <taxon>Pleocyemata</taxon>
        <taxon>Brachyura</taxon>
        <taxon>Eubrachyura</taxon>
        <taxon>Portunoidea</taxon>
        <taxon>Portunidae</taxon>
        <taxon>Portuninae</taxon>
        <taxon>Portunus</taxon>
    </lineage>
</organism>
<evidence type="ECO:0000313" key="1">
    <source>
        <dbReference type="EMBL" id="MPC60286.1"/>
    </source>
</evidence>
<dbReference type="AlphaFoldDB" id="A0A5B7GRN7"/>
<reference evidence="1 2" key="1">
    <citation type="submission" date="2019-05" db="EMBL/GenBank/DDBJ databases">
        <title>Another draft genome of Portunus trituberculatus and its Hox gene families provides insights of decapod evolution.</title>
        <authorList>
            <person name="Jeong J.-H."/>
            <person name="Song I."/>
            <person name="Kim S."/>
            <person name="Choi T."/>
            <person name="Kim D."/>
            <person name="Ryu S."/>
            <person name="Kim W."/>
        </authorList>
    </citation>
    <scope>NUCLEOTIDE SEQUENCE [LARGE SCALE GENOMIC DNA]</scope>
    <source>
        <tissue evidence="1">Muscle</tissue>
    </source>
</reference>
<name>A0A5B7GRN7_PORTR</name>
<comment type="caution">
    <text evidence="1">The sequence shown here is derived from an EMBL/GenBank/DDBJ whole genome shotgun (WGS) entry which is preliminary data.</text>
</comment>
<protein>
    <submittedName>
        <fullName evidence="1">Uncharacterized protein</fullName>
    </submittedName>
</protein>
<evidence type="ECO:0000313" key="2">
    <source>
        <dbReference type="Proteomes" id="UP000324222"/>
    </source>
</evidence>
<sequence>MHTQMHYAVTGIQGHVKLPHPTPPAHGTCHLLYTALRGVQGTFHSMYIALMGVQGTCEAEKALSGARVHNTG</sequence>
<dbReference type="Proteomes" id="UP000324222">
    <property type="component" value="Unassembled WGS sequence"/>
</dbReference>